<proteinExistence type="predicted"/>
<dbReference type="EMBL" id="MCGO01000045">
    <property type="protein sequence ID" value="ORY38108.1"/>
    <property type="molecule type" value="Genomic_DNA"/>
</dbReference>
<sequence>MATTEQKVLAAIILDNTLHDTTLDALRRHKPAPKPNYNVIKSSSSNSTVTNTPVGTSKTGKDWNNVSLLDASAHPYFNLKPTGITKQQLITSNPKLPFPKQSLKHQPPHQTPTSHTTTKSRPHPYLQPAVTARTAPEPTTLRRSGRLAGKGVALFTFKPIDDPVADLFQSNLDVETTEPVDLLSINFPLDPEDTTDFATAWLAAQPLPDPKTRNEAMSSPAYKEWHNAELQEIQSLLSNGT</sequence>
<feature type="compositionally biased region" description="Low complexity" evidence="1">
    <location>
        <begin position="36"/>
        <end position="57"/>
    </location>
</feature>
<gene>
    <name evidence="2" type="ORF">BCR33DRAFT_741648</name>
</gene>
<organism evidence="2 3">
    <name type="scientific">Rhizoclosmatium globosum</name>
    <dbReference type="NCBI Taxonomy" id="329046"/>
    <lineage>
        <taxon>Eukaryota</taxon>
        <taxon>Fungi</taxon>
        <taxon>Fungi incertae sedis</taxon>
        <taxon>Chytridiomycota</taxon>
        <taxon>Chytridiomycota incertae sedis</taxon>
        <taxon>Chytridiomycetes</taxon>
        <taxon>Chytridiales</taxon>
        <taxon>Chytriomycetaceae</taxon>
        <taxon>Rhizoclosmatium</taxon>
    </lineage>
</organism>
<keyword evidence="3" id="KW-1185">Reference proteome</keyword>
<evidence type="ECO:0000256" key="1">
    <source>
        <dbReference type="SAM" id="MobiDB-lite"/>
    </source>
</evidence>
<reference evidence="2 3" key="1">
    <citation type="submission" date="2016-07" db="EMBL/GenBank/DDBJ databases">
        <title>Pervasive Adenine N6-methylation of Active Genes in Fungi.</title>
        <authorList>
            <consortium name="DOE Joint Genome Institute"/>
            <person name="Mondo S.J."/>
            <person name="Dannebaum R.O."/>
            <person name="Kuo R.C."/>
            <person name="Labutti K."/>
            <person name="Haridas S."/>
            <person name="Kuo A."/>
            <person name="Salamov A."/>
            <person name="Ahrendt S.R."/>
            <person name="Lipzen A."/>
            <person name="Sullivan W."/>
            <person name="Andreopoulos W.B."/>
            <person name="Clum A."/>
            <person name="Lindquist E."/>
            <person name="Daum C."/>
            <person name="Ramamoorthy G.K."/>
            <person name="Gryganskyi A."/>
            <person name="Culley D."/>
            <person name="Magnuson J.K."/>
            <person name="James T.Y."/>
            <person name="O'Malley M.A."/>
            <person name="Stajich J.E."/>
            <person name="Spatafora J.W."/>
            <person name="Visel A."/>
            <person name="Grigoriev I.V."/>
        </authorList>
    </citation>
    <scope>NUCLEOTIDE SEQUENCE [LARGE SCALE GENOMIC DNA]</scope>
    <source>
        <strain evidence="2 3">JEL800</strain>
    </source>
</reference>
<evidence type="ECO:0000313" key="3">
    <source>
        <dbReference type="Proteomes" id="UP000193642"/>
    </source>
</evidence>
<evidence type="ECO:0000313" key="2">
    <source>
        <dbReference type="EMBL" id="ORY38108.1"/>
    </source>
</evidence>
<accession>A0A1Y2BTM0</accession>
<feature type="region of interest" description="Disordered" evidence="1">
    <location>
        <begin position="93"/>
        <end position="135"/>
    </location>
</feature>
<feature type="non-terminal residue" evidence="2">
    <location>
        <position position="241"/>
    </location>
</feature>
<protein>
    <submittedName>
        <fullName evidence="2">Uncharacterized protein</fullName>
    </submittedName>
</protein>
<dbReference type="AlphaFoldDB" id="A0A1Y2BTM0"/>
<comment type="caution">
    <text evidence="2">The sequence shown here is derived from an EMBL/GenBank/DDBJ whole genome shotgun (WGS) entry which is preliminary data.</text>
</comment>
<dbReference type="Proteomes" id="UP000193642">
    <property type="component" value="Unassembled WGS sequence"/>
</dbReference>
<feature type="region of interest" description="Disordered" evidence="1">
    <location>
        <begin position="28"/>
        <end position="62"/>
    </location>
</feature>
<name>A0A1Y2BTM0_9FUNG</name>